<feature type="non-terminal residue" evidence="2">
    <location>
        <position position="1"/>
    </location>
</feature>
<feature type="region of interest" description="Disordered" evidence="1">
    <location>
        <begin position="1"/>
        <end position="25"/>
    </location>
</feature>
<dbReference type="OrthoDB" id="94518at2759"/>
<dbReference type="Proteomes" id="UP000018948">
    <property type="component" value="Unassembled WGS sequence"/>
</dbReference>
<evidence type="ECO:0000313" key="2">
    <source>
        <dbReference type="EMBL" id="ETP35886.1"/>
    </source>
</evidence>
<feature type="non-terminal residue" evidence="2">
    <location>
        <position position="75"/>
    </location>
</feature>
<sequence>NRNDRKKEKNLHKKTSEVHKNHTQEEAPAVIGKLRAKYKEEAFKLKAPGRPIITEWITACWFGLSTTTISNGFKK</sequence>
<evidence type="ECO:0000256" key="1">
    <source>
        <dbReference type="SAM" id="MobiDB-lite"/>
    </source>
</evidence>
<proteinExistence type="predicted"/>
<dbReference type="AlphaFoldDB" id="W2YLT8"/>
<dbReference type="EMBL" id="ANIY01003393">
    <property type="protein sequence ID" value="ETP35886.1"/>
    <property type="molecule type" value="Genomic_DNA"/>
</dbReference>
<accession>W2YLT8</accession>
<evidence type="ECO:0000313" key="3">
    <source>
        <dbReference type="Proteomes" id="UP000018948"/>
    </source>
</evidence>
<reference evidence="2 3" key="1">
    <citation type="submission" date="2013-11" db="EMBL/GenBank/DDBJ databases">
        <title>The Genome Sequence of Phytophthora parasitica P10297.</title>
        <authorList>
            <consortium name="The Broad Institute Genomics Platform"/>
            <person name="Russ C."/>
            <person name="Tyler B."/>
            <person name="Panabieres F."/>
            <person name="Shan W."/>
            <person name="Tripathy S."/>
            <person name="Grunwald N."/>
            <person name="Machado M."/>
            <person name="Johnson C.S."/>
            <person name="Walker B."/>
            <person name="Young S.K."/>
            <person name="Zeng Q."/>
            <person name="Gargeya S."/>
            <person name="Fitzgerald M."/>
            <person name="Haas B."/>
            <person name="Abouelleil A."/>
            <person name="Allen A.W."/>
            <person name="Alvarado L."/>
            <person name="Arachchi H.M."/>
            <person name="Berlin A.M."/>
            <person name="Chapman S.B."/>
            <person name="Gainer-Dewar J."/>
            <person name="Goldberg J."/>
            <person name="Griggs A."/>
            <person name="Gujja S."/>
            <person name="Hansen M."/>
            <person name="Howarth C."/>
            <person name="Imamovic A."/>
            <person name="Ireland A."/>
            <person name="Larimer J."/>
            <person name="McCowan C."/>
            <person name="Murphy C."/>
            <person name="Pearson M."/>
            <person name="Poon T.W."/>
            <person name="Priest M."/>
            <person name="Roberts A."/>
            <person name="Saif S."/>
            <person name="Shea T."/>
            <person name="Sisk P."/>
            <person name="Sykes S."/>
            <person name="Wortman J."/>
            <person name="Nusbaum C."/>
            <person name="Birren B."/>
        </authorList>
    </citation>
    <scope>NUCLEOTIDE SEQUENCE [LARGE SCALE GENOMIC DNA]</scope>
    <source>
        <strain evidence="2 3">P10297</strain>
    </source>
</reference>
<organism evidence="2 3">
    <name type="scientific">Phytophthora nicotianae P10297</name>
    <dbReference type="NCBI Taxonomy" id="1317064"/>
    <lineage>
        <taxon>Eukaryota</taxon>
        <taxon>Sar</taxon>
        <taxon>Stramenopiles</taxon>
        <taxon>Oomycota</taxon>
        <taxon>Peronosporomycetes</taxon>
        <taxon>Peronosporales</taxon>
        <taxon>Peronosporaceae</taxon>
        <taxon>Phytophthora</taxon>
    </lineage>
</organism>
<name>W2YLT8_PHYNI</name>
<protein>
    <submittedName>
        <fullName evidence="2">Uncharacterized protein</fullName>
    </submittedName>
</protein>
<feature type="compositionally biased region" description="Basic and acidic residues" evidence="1">
    <location>
        <begin position="14"/>
        <end position="25"/>
    </location>
</feature>
<gene>
    <name evidence="2" type="ORF">F442_16048</name>
</gene>
<comment type="caution">
    <text evidence="2">The sequence shown here is derived from an EMBL/GenBank/DDBJ whole genome shotgun (WGS) entry which is preliminary data.</text>
</comment>